<dbReference type="Gene3D" id="2.10.25.10">
    <property type="entry name" value="Laminin"/>
    <property type="match status" value="1"/>
</dbReference>
<dbReference type="RefSeq" id="XP_055882174.1">
    <property type="nucleotide sequence ID" value="XM_056026199.1"/>
</dbReference>
<dbReference type="Proteomes" id="UP001165740">
    <property type="component" value="Chromosome 4"/>
</dbReference>
<gene>
    <name evidence="3" type="primary">LOC129925756</name>
</gene>
<proteinExistence type="predicted"/>
<reference evidence="3" key="1">
    <citation type="submission" date="2025-08" db="UniProtKB">
        <authorList>
            <consortium name="RefSeq"/>
        </authorList>
    </citation>
    <scope>IDENTIFICATION</scope>
</reference>
<dbReference type="SUPFAM" id="SSF57196">
    <property type="entry name" value="EGF/Laminin"/>
    <property type="match status" value="1"/>
</dbReference>
<evidence type="ECO:0000313" key="3">
    <source>
        <dbReference type="RefSeq" id="XP_055882174.1"/>
    </source>
</evidence>
<dbReference type="InterPro" id="IPR000742">
    <property type="entry name" value="EGF"/>
</dbReference>
<dbReference type="OMA" id="HANTEFG"/>
<organism evidence="2 3">
    <name type="scientific">Biomphalaria glabrata</name>
    <name type="common">Bloodfluke planorb</name>
    <name type="synonym">Freshwater snail</name>
    <dbReference type="NCBI Taxonomy" id="6526"/>
    <lineage>
        <taxon>Eukaryota</taxon>
        <taxon>Metazoa</taxon>
        <taxon>Spiralia</taxon>
        <taxon>Lophotrochozoa</taxon>
        <taxon>Mollusca</taxon>
        <taxon>Gastropoda</taxon>
        <taxon>Heterobranchia</taxon>
        <taxon>Euthyneura</taxon>
        <taxon>Panpulmonata</taxon>
        <taxon>Hygrophila</taxon>
        <taxon>Lymnaeoidea</taxon>
        <taxon>Planorbidae</taxon>
        <taxon>Biomphalaria</taxon>
    </lineage>
</organism>
<evidence type="ECO:0000313" key="2">
    <source>
        <dbReference type="Proteomes" id="UP001165740"/>
    </source>
</evidence>
<feature type="domain" description="EGF-like" evidence="1">
    <location>
        <begin position="142"/>
        <end position="153"/>
    </location>
</feature>
<name>A0A9W3A4R7_BIOGL</name>
<accession>A0A9W3A4R7</accession>
<protein>
    <submittedName>
        <fullName evidence="3">Uncharacterized protein LOC129925756</fullName>
    </submittedName>
</protein>
<dbReference type="OrthoDB" id="6086382at2759"/>
<keyword evidence="2" id="KW-1185">Reference proteome</keyword>
<dbReference type="CDD" id="cd00054">
    <property type="entry name" value="EGF_CA"/>
    <property type="match status" value="1"/>
</dbReference>
<sequence length="554" mass="61974">MSSKINNTRYFNVFNLSVMFLLKGIIPNSVTGDSKWKLKGTMNGYQAEIMSCATDKVATTDKLQEPIGVVSHIHCAQFCAKELLCDLALYQTFANGSKSCTLLQQLNLSNSSGRIDFTSSVKCSLILSNPCLNGGLLENEICVCKPEFSGERCEYKNPSCCNGQWRLVYTSSPSVAPPVYENQDLHHSKLRYRDAATNATVVLTAAYCSCTLNERLSFESHTTLEKSSWNSTISKRRFLHFRSDGGYQSVSFNFAKSSYSTYTGTAKFDFFVRDPIFQLQISYDPLNCVLLRSALSEGFEHFEQTTTALYDDENIVFQISELYQTVYYGGHFTSPQTWYNFKTVWGKAVSAVEIAIGKGTFENIEDDSSSGNAILDTCWMALSLDKSGRLQPKKLASYLQRGHSVKVFFDNVYYNVIEVVGVEGQLFFVLKHHMTKTGAEPLDTLTYGVKTIVSSAGKYERCAHVMEGETVKATSSGVTATLRWFLDTKTWTLAYSVTSNNSIEQGSLSVLAQAVLDGRDVRVWVKWLLYDKSRYMETQQSSVTPSGKVNFNLI</sequence>
<dbReference type="GeneID" id="129925756"/>
<dbReference type="AlphaFoldDB" id="A0A9W3A4R7"/>
<evidence type="ECO:0000259" key="1">
    <source>
        <dbReference type="PROSITE" id="PS00022"/>
    </source>
</evidence>
<dbReference type="PROSITE" id="PS00022">
    <property type="entry name" value="EGF_1"/>
    <property type="match status" value="1"/>
</dbReference>